<sequence>MSFFTPINGSRAERASARLILRADAAERLALARALAASQTEFRLAETASAATTAFPAPGAAAGAADRAGPVVDASAGVTTQSRKRRREEEEEDEELDKGEGEGHPRRFSRPSYTRRVRPDGLIPRQVTYFGCARAFLAGTATGHCADQPGARSRARGARPPRCWNCQGGHTCLPFPAGGPFKRAAGKLGHALFCSPRTSAKKVQLLRNVVTYHFRDWTESQTKELAALQARRTPAPKPVIRASGVPVVPQGAQVAPPNGAQAAFGVALVGGMPAVVAATLNGRPITGTYFISFPGGAGAGQ</sequence>
<feature type="region of interest" description="Disordered" evidence="1">
    <location>
        <begin position="60"/>
        <end position="117"/>
    </location>
</feature>
<accession>A0ABQ8NCL0</accession>
<protein>
    <recommendedName>
        <fullName evidence="4">Histone deacetylase complex subunit SAP30 Sin3 binding domain-containing protein</fullName>
    </recommendedName>
</protein>
<feature type="compositionally biased region" description="Low complexity" evidence="1">
    <location>
        <begin position="60"/>
        <end position="70"/>
    </location>
</feature>
<keyword evidence="3" id="KW-1185">Reference proteome</keyword>
<reference evidence="2" key="1">
    <citation type="submission" date="2021-01" db="EMBL/GenBank/DDBJ databases">
        <title>Deciphering the adaptive evolutionary patterns associated with biogeogrpahic diversity in the finger millet blast pathogen Magnaporthe oryzae in Eastern Africa.</title>
        <authorList>
            <person name="Onyema G."/>
            <person name="Shittu T.A."/>
            <person name="Dodsworth S."/>
            <person name="Devilliers S."/>
            <person name="Muthumeenakshi S."/>
            <person name="Sreenivasaprasad S."/>
        </authorList>
    </citation>
    <scope>NUCLEOTIDE SEQUENCE</scope>
    <source>
        <strain evidence="2">D15/s37</strain>
    </source>
</reference>
<organism evidence="2 3">
    <name type="scientific">Pyricularia grisea</name>
    <name type="common">Crabgrass-specific blast fungus</name>
    <name type="synonym">Magnaporthe grisea</name>
    <dbReference type="NCBI Taxonomy" id="148305"/>
    <lineage>
        <taxon>Eukaryota</taxon>
        <taxon>Fungi</taxon>
        <taxon>Dikarya</taxon>
        <taxon>Ascomycota</taxon>
        <taxon>Pezizomycotina</taxon>
        <taxon>Sordariomycetes</taxon>
        <taxon>Sordariomycetidae</taxon>
        <taxon>Magnaporthales</taxon>
        <taxon>Pyriculariaceae</taxon>
        <taxon>Pyricularia</taxon>
    </lineage>
</organism>
<evidence type="ECO:0000313" key="3">
    <source>
        <dbReference type="Proteomes" id="UP001059893"/>
    </source>
</evidence>
<proteinExistence type="predicted"/>
<dbReference type="Proteomes" id="UP001059893">
    <property type="component" value="Unassembled WGS sequence"/>
</dbReference>
<comment type="caution">
    <text evidence="2">The sequence shown here is derived from an EMBL/GenBank/DDBJ whole genome shotgun (WGS) entry which is preliminary data.</text>
</comment>
<evidence type="ECO:0000313" key="2">
    <source>
        <dbReference type="EMBL" id="KAI6294887.1"/>
    </source>
</evidence>
<dbReference type="EMBL" id="JABSND010000183">
    <property type="protein sequence ID" value="KAI6294887.1"/>
    <property type="molecule type" value="Genomic_DNA"/>
</dbReference>
<evidence type="ECO:0000256" key="1">
    <source>
        <dbReference type="SAM" id="MobiDB-lite"/>
    </source>
</evidence>
<gene>
    <name evidence="2" type="ORF">MCOR33_008091</name>
</gene>
<name>A0ABQ8NCL0_PYRGI</name>
<evidence type="ECO:0008006" key="4">
    <source>
        <dbReference type="Google" id="ProtNLM"/>
    </source>
</evidence>
<feature type="compositionally biased region" description="Basic residues" evidence="1">
    <location>
        <begin position="106"/>
        <end position="116"/>
    </location>
</feature>